<name>A0A375EC38_9BURK</name>
<organism evidence="1 2">
    <name type="scientific">Cupriavidus taiwanensis</name>
    <dbReference type="NCBI Taxonomy" id="164546"/>
    <lineage>
        <taxon>Bacteria</taxon>
        <taxon>Pseudomonadati</taxon>
        <taxon>Pseudomonadota</taxon>
        <taxon>Betaproteobacteria</taxon>
        <taxon>Burkholderiales</taxon>
        <taxon>Burkholderiaceae</taxon>
        <taxon>Cupriavidus</taxon>
    </lineage>
</organism>
<accession>A0A375EC38</accession>
<dbReference type="SUPFAM" id="SSF56349">
    <property type="entry name" value="DNA breaking-rejoining enzymes"/>
    <property type="match status" value="1"/>
</dbReference>
<proteinExistence type="predicted"/>
<dbReference type="AlphaFoldDB" id="A0A375EC38"/>
<dbReference type="InterPro" id="IPR011010">
    <property type="entry name" value="DNA_brk_join_enz"/>
</dbReference>
<evidence type="ECO:0000313" key="1">
    <source>
        <dbReference type="EMBL" id="SOZ74617.1"/>
    </source>
</evidence>
<gene>
    <name evidence="1" type="ORF">CBM2613_P60049</name>
</gene>
<sequence>MHVPQRASYGLPITIAPAGSEEDHPWVDIEAAYVMALGEPSARARLREYPRAPEEPLFPGRSGAPLTRIGLTERLKLAVQGASRQFPELARRRISPHIIRHCMTMPEAPGVAGCPRSTFGENAFARIRSSSLSATAR</sequence>
<dbReference type="Proteomes" id="UP000256952">
    <property type="component" value="Plasmid CBM2613_p"/>
</dbReference>
<protein>
    <submittedName>
        <fullName evidence="1">Uncharacterized protein</fullName>
    </submittedName>
</protein>
<geneLocation type="plasmid" evidence="2">
    <name>cbm2613_p</name>
</geneLocation>
<dbReference type="EMBL" id="LT976981">
    <property type="protein sequence ID" value="SOZ74617.1"/>
    <property type="molecule type" value="Genomic_DNA"/>
</dbReference>
<reference evidence="2" key="1">
    <citation type="submission" date="2018-01" db="EMBL/GenBank/DDBJ databases">
        <authorList>
            <person name="Gaut B.S."/>
            <person name="Morton B.R."/>
            <person name="Clegg M.T."/>
            <person name="Duvall M.R."/>
        </authorList>
    </citation>
    <scope>NUCLEOTIDE SEQUENCE [LARGE SCALE GENOMIC DNA]</scope>
    <source>
        <plasmid evidence="2">Plasmid cbm2613_p</plasmid>
    </source>
</reference>
<evidence type="ECO:0000313" key="2">
    <source>
        <dbReference type="Proteomes" id="UP000256952"/>
    </source>
</evidence>
<keyword evidence="1" id="KW-0614">Plasmid</keyword>
<dbReference type="GO" id="GO:0003677">
    <property type="term" value="F:DNA binding"/>
    <property type="evidence" value="ECO:0007669"/>
    <property type="project" value="InterPro"/>
</dbReference>